<gene>
    <name evidence="1" type="ORF">SGQ83_02450</name>
</gene>
<dbReference type="InterPro" id="IPR029044">
    <property type="entry name" value="Nucleotide-diphossugar_trans"/>
</dbReference>
<organism evidence="1 2">
    <name type="scientific">Flavobacterium cupriresistens</name>
    <dbReference type="NCBI Taxonomy" id="2893885"/>
    <lineage>
        <taxon>Bacteria</taxon>
        <taxon>Pseudomonadati</taxon>
        <taxon>Bacteroidota</taxon>
        <taxon>Flavobacteriia</taxon>
        <taxon>Flavobacteriales</taxon>
        <taxon>Flavobacteriaceae</taxon>
        <taxon>Flavobacterium</taxon>
    </lineage>
</organism>
<reference evidence="1 2" key="1">
    <citation type="submission" date="2023-11" db="EMBL/GenBank/DDBJ databases">
        <title>Unpublished Manusciprt.</title>
        <authorList>
            <person name="Saticioglu I.B."/>
            <person name="Ay H."/>
            <person name="Ajmi N."/>
            <person name="Altun S."/>
            <person name="Duman M."/>
        </authorList>
    </citation>
    <scope>NUCLEOTIDE SEQUENCE [LARGE SCALE GENOMIC DNA]</scope>
    <source>
        <strain evidence="1 2">Fl-318</strain>
    </source>
</reference>
<dbReference type="RefSeq" id="WP_230001561.1">
    <property type="nucleotide sequence ID" value="NZ_CP087134.1"/>
</dbReference>
<dbReference type="Proteomes" id="UP001273350">
    <property type="component" value="Unassembled WGS sequence"/>
</dbReference>
<dbReference type="EMBL" id="JAWXVI010000002">
    <property type="protein sequence ID" value="MDX6188194.1"/>
    <property type="molecule type" value="Genomic_DNA"/>
</dbReference>
<dbReference type="SUPFAM" id="SSF53448">
    <property type="entry name" value="Nucleotide-diphospho-sugar transferases"/>
    <property type="match status" value="1"/>
</dbReference>
<comment type="caution">
    <text evidence="1">The sequence shown here is derived from an EMBL/GenBank/DDBJ whole genome shotgun (WGS) entry which is preliminary data.</text>
</comment>
<sequence length="259" mass="30827">MLSSIPTPKISVIAFCTNEVNDIKKLIDNVSFAHEIILINTNKRNNAILPLVEKCGATLVQQTITNKTQQQNLLINQVQNDWILLLDLKEYISTELKNEILLKISNPQANRIYYIKQTFHFFKKKINYGEFIYRKRVFLFRKKVEISLSNNRNKPSIIAFFRKSEILKNRIDSYTYKDFDEYNLRLSLKSKEEAILLHMKNIKPNMYHFLLKPFFNFMNQYFAKLGFLDGKEGYILAYINSFAILKRYLFLWLLRNKLE</sequence>
<proteinExistence type="predicted"/>
<name>A0ABU4R6I1_9FLAO</name>
<evidence type="ECO:0000313" key="2">
    <source>
        <dbReference type="Proteomes" id="UP001273350"/>
    </source>
</evidence>
<evidence type="ECO:0000313" key="1">
    <source>
        <dbReference type="EMBL" id="MDX6188194.1"/>
    </source>
</evidence>
<protein>
    <submittedName>
        <fullName evidence="1">Glycosyltransferase family 2 protein</fullName>
    </submittedName>
</protein>
<accession>A0ABU4R6I1</accession>
<keyword evidence="2" id="KW-1185">Reference proteome</keyword>